<protein>
    <submittedName>
        <fullName evidence="3">Secretion protein HlyD</fullName>
    </submittedName>
</protein>
<sequence length="217" mass="23755">MPRKHVWPQPARAQADSLRLAYTQVRAPYDGVISARSATEGALIQEGAEIMRLQRQGRLEWRAELPGPELARIAPGQTARITPSGIPPVEGRVRKVATQVDPQSRTGIVYVDLKPSDQVRSGLFSRGELLLAQRSVLTLPDSAVLLRDGFSYVFRIEGDKVKRQKVTVGVHYGDRVEIREGLNADIDVVESGVGFLADGVRVRVASGTPNTITQSTH</sequence>
<dbReference type="Pfam" id="PF25989">
    <property type="entry name" value="YknX_C"/>
    <property type="match status" value="1"/>
</dbReference>
<dbReference type="SUPFAM" id="SSF111369">
    <property type="entry name" value="HlyD-like secretion proteins"/>
    <property type="match status" value="1"/>
</dbReference>
<proteinExistence type="inferred from homology"/>
<dbReference type="AlphaFoldDB" id="A0A6C0L5U0"/>
<dbReference type="PANTHER" id="PTHR30469:SF15">
    <property type="entry name" value="HLYD FAMILY OF SECRETION PROTEINS"/>
    <property type="match status" value="1"/>
</dbReference>
<dbReference type="Gene3D" id="2.40.30.170">
    <property type="match status" value="1"/>
</dbReference>
<evidence type="ECO:0000259" key="2">
    <source>
        <dbReference type="Pfam" id="PF25989"/>
    </source>
</evidence>
<dbReference type="GO" id="GO:0015562">
    <property type="term" value="F:efflux transmembrane transporter activity"/>
    <property type="evidence" value="ECO:0007669"/>
    <property type="project" value="TreeGrafter"/>
</dbReference>
<name>A0A6C0L5U0_KLEOX</name>
<dbReference type="InterPro" id="IPR058637">
    <property type="entry name" value="YknX-like_C"/>
</dbReference>
<keyword evidence="3" id="KW-0614">Plasmid</keyword>
<dbReference type="Gene3D" id="2.40.420.20">
    <property type="match status" value="1"/>
</dbReference>
<dbReference type="GO" id="GO:1990281">
    <property type="term" value="C:efflux pump complex"/>
    <property type="evidence" value="ECO:0007669"/>
    <property type="project" value="TreeGrafter"/>
</dbReference>
<reference evidence="3" key="1">
    <citation type="journal article" date="2020" name="Antimicrob. Agents Chemother.">
        <title>A multi-species bunch of VIM-1 carbapenemase producing Enterobacterales linked by a novel, highly conjugative and broad-host range IncA plasmid, menaces the re-emergence of VIM-1.</title>
        <authorList>
            <person name="Arcari G."/>
            <person name="Di Lella F.M."/>
            <person name="Bibbolino G."/>
            <person name="Mengoni F."/>
            <person name="Beccaccioli M."/>
            <person name="Antonelli G."/>
            <person name="Faino L."/>
            <person name="Carattoli A."/>
        </authorList>
    </citation>
    <scope>NUCLEOTIDE SEQUENCE</scope>
    <source>
        <plasmid evidence="3">pIron_OXY</plasmid>
    </source>
</reference>
<dbReference type="NCBIfam" id="TIGR01730">
    <property type="entry name" value="RND_mfp"/>
    <property type="match status" value="1"/>
</dbReference>
<dbReference type="InterPro" id="IPR006143">
    <property type="entry name" value="RND_pump_MFP"/>
</dbReference>
<dbReference type="RefSeq" id="WP_060591222.1">
    <property type="nucleotide sequence ID" value="NZ_MN783747.1"/>
</dbReference>
<evidence type="ECO:0000256" key="1">
    <source>
        <dbReference type="ARBA" id="ARBA00009477"/>
    </source>
</evidence>
<dbReference type="PANTHER" id="PTHR30469">
    <property type="entry name" value="MULTIDRUG RESISTANCE PROTEIN MDTA"/>
    <property type="match status" value="1"/>
</dbReference>
<feature type="domain" description="YknX-like C-terminal permuted SH3-like" evidence="2">
    <location>
        <begin position="136"/>
        <end position="204"/>
    </location>
</feature>
<dbReference type="Gene3D" id="2.40.50.100">
    <property type="match status" value="1"/>
</dbReference>
<geneLocation type="plasmid" evidence="3">
    <name>pIron_OXY</name>
</geneLocation>
<dbReference type="Gene3D" id="1.10.287.470">
    <property type="entry name" value="Helix hairpin bin"/>
    <property type="match status" value="1"/>
</dbReference>
<organism evidence="3">
    <name type="scientific">Klebsiella oxytoca</name>
    <dbReference type="NCBI Taxonomy" id="571"/>
    <lineage>
        <taxon>Bacteria</taxon>
        <taxon>Pseudomonadati</taxon>
        <taxon>Pseudomonadota</taxon>
        <taxon>Gammaproteobacteria</taxon>
        <taxon>Enterobacterales</taxon>
        <taxon>Enterobacteriaceae</taxon>
        <taxon>Klebsiella/Raoultella group</taxon>
        <taxon>Klebsiella</taxon>
    </lineage>
</organism>
<accession>A0A6C0L5U0</accession>
<comment type="similarity">
    <text evidence="1">Belongs to the membrane fusion protein (MFP) (TC 8.A.1) family.</text>
</comment>
<dbReference type="EMBL" id="MN783747">
    <property type="protein sequence ID" value="QHU24174.1"/>
    <property type="molecule type" value="Genomic_DNA"/>
</dbReference>
<evidence type="ECO:0000313" key="3">
    <source>
        <dbReference type="EMBL" id="QHU24174.1"/>
    </source>
</evidence>